<keyword evidence="3" id="KW-1185">Reference proteome</keyword>
<gene>
    <name evidence="2" type="ORF">SAMN04488052_103303</name>
</gene>
<feature type="domain" description="Tyrosinase copper-binding" evidence="1">
    <location>
        <begin position="277"/>
        <end position="295"/>
    </location>
</feature>
<accession>A0A1H8SYZ8</accession>
<dbReference type="InterPro" id="IPR002227">
    <property type="entry name" value="Tyrosinase_Cu-bd"/>
</dbReference>
<dbReference type="GO" id="GO:0016491">
    <property type="term" value="F:oxidoreductase activity"/>
    <property type="evidence" value="ECO:0007669"/>
    <property type="project" value="InterPro"/>
</dbReference>
<evidence type="ECO:0000313" key="3">
    <source>
        <dbReference type="Proteomes" id="UP000199657"/>
    </source>
</evidence>
<organism evidence="2 3">
    <name type="scientific">Aquisalimonas asiatica</name>
    <dbReference type="NCBI Taxonomy" id="406100"/>
    <lineage>
        <taxon>Bacteria</taxon>
        <taxon>Pseudomonadati</taxon>
        <taxon>Pseudomonadota</taxon>
        <taxon>Gammaproteobacteria</taxon>
        <taxon>Chromatiales</taxon>
        <taxon>Ectothiorhodospiraceae</taxon>
        <taxon>Aquisalimonas</taxon>
    </lineage>
</organism>
<proteinExistence type="predicted"/>
<dbReference type="PROSITE" id="PS00497">
    <property type="entry name" value="TYROSINASE_1"/>
    <property type="match status" value="1"/>
</dbReference>
<name>A0A1H8SYZ8_9GAMM</name>
<reference evidence="2 3" key="1">
    <citation type="submission" date="2016-10" db="EMBL/GenBank/DDBJ databases">
        <authorList>
            <person name="de Groot N.N."/>
        </authorList>
    </citation>
    <scope>NUCLEOTIDE SEQUENCE [LARGE SCALE GENOMIC DNA]</scope>
    <source>
        <strain evidence="2 3">CGMCC 1.6291</strain>
    </source>
</reference>
<dbReference type="AlphaFoldDB" id="A0A1H8SYZ8"/>
<evidence type="ECO:0000259" key="1">
    <source>
        <dbReference type="PROSITE" id="PS00497"/>
    </source>
</evidence>
<dbReference type="Proteomes" id="UP000199657">
    <property type="component" value="Unassembled WGS sequence"/>
</dbReference>
<dbReference type="RefSeq" id="WP_091642720.1">
    <property type="nucleotide sequence ID" value="NZ_FOEG01000003.1"/>
</dbReference>
<evidence type="ECO:0000313" key="2">
    <source>
        <dbReference type="EMBL" id="SEO84020.1"/>
    </source>
</evidence>
<keyword evidence="2" id="KW-0378">Hydrolase</keyword>
<dbReference type="STRING" id="406100.SAMN04488052_103303"/>
<protein>
    <submittedName>
        <fullName evidence="2">Putative restriction endonuclease</fullName>
    </submittedName>
</protein>
<dbReference type="Pfam" id="PF13391">
    <property type="entry name" value="HNH_2"/>
    <property type="match status" value="1"/>
</dbReference>
<keyword evidence="2" id="KW-0255">Endonuclease</keyword>
<dbReference type="OrthoDB" id="529575at2"/>
<dbReference type="EMBL" id="FOEG01000003">
    <property type="protein sequence ID" value="SEO84020.1"/>
    <property type="molecule type" value="Genomic_DNA"/>
</dbReference>
<sequence>MTKAVLTTAAGSGYDDLPECQYHFPKTYLNQAQATVGDWVVYYEPRRAPASSGATGRQAYFAIAQLVAVEPDTKYPDHYYARMANYIAFDRPVPFREGAHYYESGLKREDGQTNKGAFRRSVRHLRDEDFAAILRAGFARDLELWERDDAVNEAPAEYASRPLTEQIVQRPFRDSAFRRHVRTAYENRCAVTGLRLINGGGRPEVQAAHIRPVHADGPDSIRNGLSLTGTIHWLFDRGLLTVDDHFNILLSPHGVPDEMDRLIPPDRQLTLPEHPEHRPHPAFLEWHREHVFKRE</sequence>
<dbReference type="InterPro" id="IPR003615">
    <property type="entry name" value="HNH_nuc"/>
</dbReference>
<dbReference type="GO" id="GO:0004519">
    <property type="term" value="F:endonuclease activity"/>
    <property type="evidence" value="ECO:0007669"/>
    <property type="project" value="UniProtKB-KW"/>
</dbReference>
<keyword evidence="2" id="KW-0540">Nuclease</keyword>